<evidence type="ECO:0008006" key="3">
    <source>
        <dbReference type="Google" id="ProtNLM"/>
    </source>
</evidence>
<dbReference type="InterPro" id="IPR027417">
    <property type="entry name" value="P-loop_NTPase"/>
</dbReference>
<reference evidence="2" key="1">
    <citation type="submission" date="2023-07" db="EMBL/GenBank/DDBJ databases">
        <title>Paracoccus sp. MBLB3053 whole genome sequence.</title>
        <authorList>
            <person name="Hwang C.Y."/>
            <person name="Cho E.-S."/>
            <person name="Seo M.-J."/>
        </authorList>
    </citation>
    <scope>NUCLEOTIDE SEQUENCE [LARGE SCALE GENOMIC DNA]</scope>
    <source>
        <strain evidence="2">MBLB3053</strain>
    </source>
</reference>
<organism evidence="1 2">
    <name type="scientific">Paracoccus aurantius</name>
    <dbReference type="NCBI Taxonomy" id="3073814"/>
    <lineage>
        <taxon>Bacteria</taxon>
        <taxon>Pseudomonadati</taxon>
        <taxon>Pseudomonadota</taxon>
        <taxon>Alphaproteobacteria</taxon>
        <taxon>Rhodobacterales</taxon>
        <taxon>Paracoccaceae</taxon>
        <taxon>Paracoccus</taxon>
    </lineage>
</organism>
<name>A0ABU2HVJ8_9RHOB</name>
<accession>A0ABU2HVJ8</accession>
<dbReference type="Proteomes" id="UP001269144">
    <property type="component" value="Unassembled WGS sequence"/>
</dbReference>
<evidence type="ECO:0000313" key="2">
    <source>
        <dbReference type="Proteomes" id="UP001269144"/>
    </source>
</evidence>
<proteinExistence type="predicted"/>
<dbReference type="Gene3D" id="3.40.50.300">
    <property type="entry name" value="P-loop containing nucleotide triphosphate hydrolases"/>
    <property type="match status" value="1"/>
</dbReference>
<dbReference type="SUPFAM" id="SSF52540">
    <property type="entry name" value="P-loop containing nucleoside triphosphate hydrolases"/>
    <property type="match status" value="1"/>
</dbReference>
<protein>
    <recommendedName>
        <fullName evidence="3">Sulfotransferase domain-containing protein</fullName>
    </recommendedName>
</protein>
<dbReference type="EMBL" id="JAVQLW010000001">
    <property type="protein sequence ID" value="MDS9468575.1"/>
    <property type="molecule type" value="Genomic_DNA"/>
</dbReference>
<sequence>MVDRIWIHIGAEKTGTTTIQKCLKLNRSKLADRGVLFPRSVGEFNHIALAAYAMNDGRGIEELRIQSGVRNISEIPEFRDNLKASLIAETEASGCHTVVMSNEHCSSRLKSIEEIERLRDLCLSICSDIRIILYIRNPVDFFASWYSTAIASGNTFDFPNPVPDHLLRAADWLAMARDWARVFGTHSVSVRRMDKSKLVDGDLLKDFFHTISLPEFEFDVPPRTNEALPLKGLLFLQQINDRIPRIVDNRMNEERGPIVDALRAWPEKTKYAFSQEFSDEIEDYYKQSYEVLRQLYFGDDTSDLFSEPSSVGQANDIAPLTVDDCLDLAAHIWKYANSKVRR</sequence>
<evidence type="ECO:0000313" key="1">
    <source>
        <dbReference type="EMBL" id="MDS9468575.1"/>
    </source>
</evidence>
<comment type="caution">
    <text evidence="1">The sequence shown here is derived from an EMBL/GenBank/DDBJ whole genome shotgun (WGS) entry which is preliminary data.</text>
</comment>
<dbReference type="RefSeq" id="WP_311160816.1">
    <property type="nucleotide sequence ID" value="NZ_JAVQLW010000001.1"/>
</dbReference>
<gene>
    <name evidence="1" type="ORF">RGQ15_13480</name>
</gene>
<keyword evidence="2" id="KW-1185">Reference proteome</keyword>